<dbReference type="FunFam" id="2.30.29.30:FF:000286">
    <property type="entry name" value="PH-protein kinase domain containing protein"/>
    <property type="match status" value="1"/>
</dbReference>
<dbReference type="GO" id="GO:0008270">
    <property type="term" value="F:zinc ion binding"/>
    <property type="evidence" value="ECO:0007669"/>
    <property type="project" value="UniProtKB-KW"/>
</dbReference>
<organism evidence="8 9">
    <name type="scientific">Rozella allomycis (strain CSF55)</name>
    <dbReference type="NCBI Taxonomy" id="988480"/>
    <lineage>
        <taxon>Eukaryota</taxon>
        <taxon>Fungi</taxon>
        <taxon>Fungi incertae sedis</taxon>
        <taxon>Cryptomycota</taxon>
        <taxon>Cryptomycota incertae sedis</taxon>
        <taxon>Rozella</taxon>
    </lineage>
</organism>
<evidence type="ECO:0000256" key="4">
    <source>
        <dbReference type="PROSITE-ProRule" id="PRU00288"/>
    </source>
</evidence>
<accession>A0A075AZ89</accession>
<dbReference type="SUPFAM" id="SSF57863">
    <property type="entry name" value="ArfGap/RecO-like zinc finger"/>
    <property type="match status" value="1"/>
</dbReference>
<dbReference type="HOGENOM" id="CLU_357209_0_0_1"/>
<dbReference type="SMART" id="SM00233">
    <property type="entry name" value="PH"/>
    <property type="match status" value="3"/>
</dbReference>
<evidence type="ECO:0000259" key="7">
    <source>
        <dbReference type="PROSITE" id="PS50115"/>
    </source>
</evidence>
<dbReference type="Gene3D" id="2.30.29.30">
    <property type="entry name" value="Pleckstrin-homology domain (PH domain)/Phosphotyrosine-binding domain (PTB)"/>
    <property type="match status" value="2"/>
</dbReference>
<gene>
    <name evidence="8" type="ORF">O9G_002457</name>
</gene>
<dbReference type="InterPro" id="IPR045258">
    <property type="entry name" value="ACAP1/2/3-like"/>
</dbReference>
<dbReference type="PROSITE" id="PS50003">
    <property type="entry name" value="PH_DOMAIN"/>
    <property type="match status" value="2"/>
</dbReference>
<dbReference type="SUPFAM" id="SSF50044">
    <property type="entry name" value="SH3-domain"/>
    <property type="match status" value="1"/>
</dbReference>
<keyword evidence="1" id="KW-0479">Metal-binding</keyword>
<dbReference type="PROSITE" id="PS50115">
    <property type="entry name" value="ARFGAP"/>
    <property type="match status" value="1"/>
</dbReference>
<keyword evidence="3" id="KW-0862">Zinc</keyword>
<dbReference type="PANTHER" id="PTHR23180:SF160">
    <property type="entry name" value="ADP-RIBOSYLATION FACTOR GTPASE-ACTIVATING PROTEIN EFFECTOR PROTEIN 1"/>
    <property type="match status" value="1"/>
</dbReference>
<sequence>MTVHEHAVAIETFKAEFPDELSFTAGQILRIITSVDNDWYIVITFFVNNKAFSETTNRYEGPTSMPMVIKDTTSHSKVSHTHTANDSSDDESDRLEEDIASSAFSQIHLKSILENSSPVLLNGTQVYAIVDGKEEIIYIYNADEKMIKSFSLRECGVSIKENKYRSCSTARGFEKQFQHPSRPLCTKAIQSLRSQDGNDKCADCGSLGKDFRILKIKEASWVSINHGVFLCVECSGIHRGLGVHVSKIRSTHLDQFNTVQFEILKAMGNKNVNSILEYKVSSDKCSSLSSREDKELYAKRKYIDKEFICEDTTMSNCDVVKGNDVMILYKRILALKTKNQFITEEVGTDLIKTGNCVFLELLFLNGIRVPALKESLSTDEIVLFGYVYKQGNINTEYQRRYFVFDNNGISYYKNASPCGKIPFSEIEEFKECGIGNHPFSAELSCYLFDIHTELRVFHCFVDQKVSMEYWQRAFSWFKENLTWSKRYSMFSKSQKMVVEYYLNLNSDSQGLLGLVVIEDDHLILYKQSDNSFVLSIKLGLIKVKKENSKVEIWLDDEFAFHMYFKLSDELNKFIKGISNPVSHQGLVAVIHVQRPGKVDFIAYKTSLTFNLTAGELCNSVLNDIGFTGNNITSRYRAIISKSPYSFVLSSSDQIIPYLESNEIPLSQDTISLQFFPSIEAVHRPTMSNIYSGWIHKQGHSVKSWKRRYFVLEHNNTLTYFKNPESRDSLGVLKVLQVKMVHHVEKMPTSFVMSVQVITPQREVQWRYFAADSEDDRRRWVLSFTR</sequence>
<feature type="domain" description="Arf-GAP" evidence="7">
    <location>
        <begin position="186"/>
        <end position="308"/>
    </location>
</feature>
<dbReference type="Proteomes" id="UP000030755">
    <property type="component" value="Unassembled WGS sequence"/>
</dbReference>
<dbReference type="InterPro" id="IPR038508">
    <property type="entry name" value="ArfGAP_dom_sf"/>
</dbReference>
<evidence type="ECO:0000256" key="2">
    <source>
        <dbReference type="ARBA" id="ARBA00022771"/>
    </source>
</evidence>
<dbReference type="CDD" id="cd00174">
    <property type="entry name" value="SH3"/>
    <property type="match status" value="1"/>
</dbReference>
<evidence type="ECO:0000256" key="5">
    <source>
        <dbReference type="SAM" id="MobiDB-lite"/>
    </source>
</evidence>
<keyword evidence="2 4" id="KW-0863">Zinc-finger</keyword>
<dbReference type="AlphaFoldDB" id="A0A075AZ89"/>
<dbReference type="PRINTS" id="PR00405">
    <property type="entry name" value="REVINTRACTNG"/>
</dbReference>
<dbReference type="PANTHER" id="PTHR23180">
    <property type="entry name" value="CENTAURIN/ARF"/>
    <property type="match status" value="1"/>
</dbReference>
<dbReference type="InterPro" id="IPR037278">
    <property type="entry name" value="ARFGAP/RecO"/>
</dbReference>
<dbReference type="InterPro" id="IPR036028">
    <property type="entry name" value="SH3-like_dom_sf"/>
</dbReference>
<evidence type="ECO:0000313" key="9">
    <source>
        <dbReference type="Proteomes" id="UP000030755"/>
    </source>
</evidence>
<dbReference type="InterPro" id="IPR001849">
    <property type="entry name" value="PH_domain"/>
</dbReference>
<dbReference type="OrthoDB" id="983479at2759"/>
<evidence type="ECO:0000313" key="8">
    <source>
        <dbReference type="EMBL" id="EPZ33894.1"/>
    </source>
</evidence>
<dbReference type="SMART" id="SM00105">
    <property type="entry name" value="ArfGap"/>
    <property type="match status" value="1"/>
</dbReference>
<dbReference type="CDD" id="cd08204">
    <property type="entry name" value="ArfGap"/>
    <property type="match status" value="1"/>
</dbReference>
<dbReference type="Gene3D" id="1.10.220.150">
    <property type="entry name" value="Arf GTPase activating protein"/>
    <property type="match status" value="1"/>
</dbReference>
<dbReference type="GO" id="GO:0005096">
    <property type="term" value="F:GTPase activator activity"/>
    <property type="evidence" value="ECO:0007669"/>
    <property type="project" value="InterPro"/>
</dbReference>
<keyword evidence="9" id="KW-1185">Reference proteome</keyword>
<protein>
    <submittedName>
        <fullName evidence="8">ARF-GAP-like with PH domain-containing protein</fullName>
    </submittedName>
</protein>
<dbReference type="STRING" id="988480.A0A075AZ89"/>
<evidence type="ECO:0000256" key="1">
    <source>
        <dbReference type="ARBA" id="ARBA00022723"/>
    </source>
</evidence>
<evidence type="ECO:0000256" key="3">
    <source>
        <dbReference type="ARBA" id="ARBA00022833"/>
    </source>
</evidence>
<dbReference type="Pfam" id="PF01412">
    <property type="entry name" value="ArfGap"/>
    <property type="match status" value="1"/>
</dbReference>
<dbReference type="SUPFAM" id="SSF50729">
    <property type="entry name" value="PH domain-like"/>
    <property type="match status" value="2"/>
</dbReference>
<name>A0A075AZ89_ROZAC</name>
<reference evidence="8 9" key="1">
    <citation type="journal article" date="2013" name="Curr. Biol.">
        <title>Shared signatures of parasitism and phylogenomics unite Cryptomycota and microsporidia.</title>
        <authorList>
            <person name="James T.Y."/>
            <person name="Pelin A."/>
            <person name="Bonen L."/>
            <person name="Ahrendt S."/>
            <person name="Sain D."/>
            <person name="Corradi N."/>
            <person name="Stajich J.E."/>
        </authorList>
    </citation>
    <scope>NUCLEOTIDE SEQUENCE [LARGE SCALE GENOMIC DNA]</scope>
    <source>
        <strain evidence="8 9">CSF55</strain>
    </source>
</reference>
<dbReference type="EMBL" id="KE561022">
    <property type="protein sequence ID" value="EPZ33894.1"/>
    <property type="molecule type" value="Genomic_DNA"/>
</dbReference>
<feature type="domain" description="PH" evidence="6">
    <location>
        <begin position="380"/>
        <end position="479"/>
    </location>
</feature>
<dbReference type="Pfam" id="PF00169">
    <property type="entry name" value="PH"/>
    <property type="match status" value="2"/>
</dbReference>
<proteinExistence type="predicted"/>
<feature type="region of interest" description="Disordered" evidence="5">
    <location>
        <begin position="74"/>
        <end position="94"/>
    </location>
</feature>
<dbReference type="Gene3D" id="2.30.30.40">
    <property type="entry name" value="SH3 Domains"/>
    <property type="match status" value="1"/>
</dbReference>
<evidence type="ECO:0000259" key="6">
    <source>
        <dbReference type="PROSITE" id="PS50003"/>
    </source>
</evidence>
<dbReference type="InterPro" id="IPR001164">
    <property type="entry name" value="ArfGAP_dom"/>
</dbReference>
<feature type="domain" description="PH" evidence="6">
    <location>
        <begin position="687"/>
        <end position="785"/>
    </location>
</feature>
<dbReference type="InterPro" id="IPR011993">
    <property type="entry name" value="PH-like_dom_sf"/>
</dbReference>